<keyword evidence="6" id="KW-0325">Glycoprotein</keyword>
<feature type="transmembrane region" description="Helical" evidence="8">
    <location>
        <begin position="197"/>
        <end position="217"/>
    </location>
</feature>
<evidence type="ECO:0000256" key="1">
    <source>
        <dbReference type="ARBA" id="ARBA00004141"/>
    </source>
</evidence>
<dbReference type="PANTHER" id="PTHR13624:SF6">
    <property type="entry name" value="EMEI"/>
    <property type="match status" value="1"/>
</dbReference>
<feature type="transmembrane region" description="Helical" evidence="8">
    <location>
        <begin position="169"/>
        <end position="190"/>
    </location>
</feature>
<organism evidence="9 10">
    <name type="scientific">Mesorhabditis belari</name>
    <dbReference type="NCBI Taxonomy" id="2138241"/>
    <lineage>
        <taxon>Eukaryota</taxon>
        <taxon>Metazoa</taxon>
        <taxon>Ecdysozoa</taxon>
        <taxon>Nematoda</taxon>
        <taxon>Chromadorea</taxon>
        <taxon>Rhabditida</taxon>
        <taxon>Rhabditina</taxon>
        <taxon>Rhabditomorpha</taxon>
        <taxon>Rhabditoidea</taxon>
        <taxon>Rhabditidae</taxon>
        <taxon>Mesorhabditinae</taxon>
        <taxon>Mesorhabditis</taxon>
    </lineage>
</organism>
<evidence type="ECO:0000313" key="10">
    <source>
        <dbReference type="WBParaSite" id="MBELARI_LOCUS14306"/>
    </source>
</evidence>
<dbReference type="InterPro" id="IPR019395">
    <property type="entry name" value="Transmembrane_161A/B"/>
</dbReference>
<evidence type="ECO:0000256" key="7">
    <source>
        <dbReference type="SAM" id="MobiDB-lite"/>
    </source>
</evidence>
<evidence type="ECO:0000256" key="5">
    <source>
        <dbReference type="ARBA" id="ARBA00023136"/>
    </source>
</evidence>
<evidence type="ECO:0000256" key="2">
    <source>
        <dbReference type="ARBA" id="ARBA00009706"/>
    </source>
</evidence>
<keyword evidence="3 8" id="KW-0812">Transmembrane</keyword>
<dbReference type="WBParaSite" id="MBELARI_LOCUS14306">
    <property type="protein sequence ID" value="MBELARI_LOCUS14306"/>
    <property type="gene ID" value="MBELARI_LOCUS14306"/>
</dbReference>
<protein>
    <submittedName>
        <fullName evidence="10">Transmembrane protein 161B</fullName>
    </submittedName>
</protein>
<comment type="subcellular location">
    <subcellularLocation>
        <location evidence="1">Membrane</location>
        <topology evidence="1">Multi-pass membrane protein</topology>
    </subcellularLocation>
</comment>
<feature type="transmembrane region" description="Helical" evidence="8">
    <location>
        <begin position="457"/>
        <end position="478"/>
    </location>
</feature>
<keyword evidence="9" id="KW-1185">Reference proteome</keyword>
<feature type="transmembrane region" description="Helical" evidence="8">
    <location>
        <begin position="298"/>
        <end position="315"/>
    </location>
</feature>
<feature type="transmembrane region" description="Helical" evidence="8">
    <location>
        <begin position="128"/>
        <end position="149"/>
    </location>
</feature>
<evidence type="ECO:0000256" key="8">
    <source>
        <dbReference type="SAM" id="Phobius"/>
    </source>
</evidence>
<comment type="similarity">
    <text evidence="2">Belongs to the TMEM161 family.</text>
</comment>
<accession>A0AAF3EJW8</accession>
<keyword evidence="4 8" id="KW-1133">Transmembrane helix</keyword>
<dbReference type="Proteomes" id="UP000887575">
    <property type="component" value="Unassembled WGS sequence"/>
</dbReference>
<evidence type="ECO:0000256" key="3">
    <source>
        <dbReference type="ARBA" id="ARBA00022692"/>
    </source>
</evidence>
<name>A0AAF3EJW8_9BILA</name>
<dbReference type="AlphaFoldDB" id="A0AAF3EJW8"/>
<feature type="region of interest" description="Disordered" evidence="7">
    <location>
        <begin position="82"/>
        <end position="103"/>
    </location>
</feature>
<reference evidence="10" key="1">
    <citation type="submission" date="2024-02" db="UniProtKB">
        <authorList>
            <consortium name="WormBaseParasite"/>
        </authorList>
    </citation>
    <scope>IDENTIFICATION</scope>
</reference>
<evidence type="ECO:0000313" key="9">
    <source>
        <dbReference type="Proteomes" id="UP000887575"/>
    </source>
</evidence>
<dbReference type="PANTHER" id="PTHR13624">
    <property type="entry name" value="RE42071P"/>
    <property type="match status" value="1"/>
</dbReference>
<sequence length="484" mass="55049">MAALGFHIVVTLIVVCILSKCSTRFSLVKAYIAALGFHIVVTLIVVCILSKCSTRFSLVKAYIVRGLYRFVAPSNDELRALMPGKKETKPRQRRKQREEEETEGFNIPKNLPLQLKMAPVEEVELQNFAFYSSVFWLSLYTPLACFVYMISEIWKFVYPESQDTNVSVFWLIIGAAFTLQILAQLTAFYWTADDERGLLLSFGALYFLGSVMVALWADRILDINLLKAYDHFTAQAQAAISQENSGSPIEVINKNPLLLYLSLATLFSLLSTMLVFPNFRYATMYSRALIVADPLNKFLLHLSFLMPSLCLLLFLKPIKFYLVDGPRQLLTEPQLEILRVYVTIGSLLCRLLLRRAHLQSFLDLSYDKLYQLQRESGHVRNVHLQSMIYRYYSYLCAAVVQYLTPALLSFFFALLLKTTGELSWLGTRSETLVEDSADVPRLSLRLLFDKSVCKACWSLALVITTGINFSISLIGLIYNSYSGL</sequence>
<dbReference type="GO" id="GO:0016020">
    <property type="term" value="C:membrane"/>
    <property type="evidence" value="ECO:0007669"/>
    <property type="project" value="UniProtKB-SubCell"/>
</dbReference>
<feature type="transmembrane region" description="Helical" evidence="8">
    <location>
        <begin position="391"/>
        <end position="416"/>
    </location>
</feature>
<keyword evidence="5 8" id="KW-0472">Membrane</keyword>
<feature type="transmembrane region" description="Helical" evidence="8">
    <location>
        <begin position="29"/>
        <end position="50"/>
    </location>
</feature>
<evidence type="ECO:0000256" key="6">
    <source>
        <dbReference type="ARBA" id="ARBA00023180"/>
    </source>
</evidence>
<feature type="transmembrane region" description="Helical" evidence="8">
    <location>
        <begin position="257"/>
        <end position="277"/>
    </location>
</feature>
<proteinExistence type="inferred from homology"/>
<dbReference type="Pfam" id="PF10268">
    <property type="entry name" value="Tmemb_161AB"/>
    <property type="match status" value="1"/>
</dbReference>
<feature type="transmembrane region" description="Helical" evidence="8">
    <location>
        <begin position="335"/>
        <end position="353"/>
    </location>
</feature>
<evidence type="ECO:0000256" key="4">
    <source>
        <dbReference type="ARBA" id="ARBA00022989"/>
    </source>
</evidence>